<name>A0A6S8CXC5_9STRA</name>
<dbReference type="PROSITE" id="PS51746">
    <property type="entry name" value="PPM_2"/>
    <property type="match status" value="1"/>
</dbReference>
<evidence type="ECO:0000313" key="8">
    <source>
        <dbReference type="EMBL" id="CAE0438622.1"/>
    </source>
</evidence>
<dbReference type="Pfam" id="PF00481">
    <property type="entry name" value="PP2C"/>
    <property type="match status" value="1"/>
</dbReference>
<evidence type="ECO:0000256" key="3">
    <source>
        <dbReference type="ARBA" id="ARBA00022801"/>
    </source>
</evidence>
<dbReference type="GO" id="GO:0004722">
    <property type="term" value="F:protein serine/threonine phosphatase activity"/>
    <property type="evidence" value="ECO:0007669"/>
    <property type="project" value="InterPro"/>
</dbReference>
<sequence>MGNQSVKSQDLIGESKEEEGFIGEDTIQYGYILAKGRRPYMEDFIKCQINYPERLVPHLGFFAVFDGHGGSRVAEHLESHLLDIFMATKFMNDDEKYLTSENIEAALNESFLQADEEVKRLSPMLTTITRRSRVNPLKTVKTEMYRGVETMGSTTTVVILTPKLIVVAHAGDSRAILVRGGKVAYSTEDHHPTVPAERKRIEEGGGEVRDNRVNGILAVSRALGDGMFKEESHLPIEKQLVTPVPVIKAIERSDDDEYILIASDGLWAVMNNDVTVSFLSQSERMENLLAGRTSMVVSELLHECVVNRRSRDNVSMILVKLRK</sequence>
<accession>A0A6S8CXC5</accession>
<keyword evidence="2" id="KW-0479">Metal-binding</keyword>
<dbReference type="InterPro" id="IPR015655">
    <property type="entry name" value="PP2C"/>
</dbReference>
<dbReference type="InterPro" id="IPR036457">
    <property type="entry name" value="PPM-type-like_dom_sf"/>
</dbReference>
<evidence type="ECO:0000256" key="2">
    <source>
        <dbReference type="ARBA" id="ARBA00022723"/>
    </source>
</evidence>
<organism evidence="7">
    <name type="scientific">Aplanochytrium stocchinoi</name>
    <dbReference type="NCBI Taxonomy" id="215587"/>
    <lineage>
        <taxon>Eukaryota</taxon>
        <taxon>Sar</taxon>
        <taxon>Stramenopiles</taxon>
        <taxon>Bigyra</taxon>
        <taxon>Labyrinthulomycetes</taxon>
        <taxon>Thraustochytrida</taxon>
        <taxon>Thraustochytriidae</taxon>
        <taxon>Aplanochytrium</taxon>
    </lineage>
</organism>
<evidence type="ECO:0000259" key="6">
    <source>
        <dbReference type="PROSITE" id="PS51746"/>
    </source>
</evidence>
<evidence type="ECO:0000256" key="1">
    <source>
        <dbReference type="ARBA" id="ARBA00004170"/>
    </source>
</evidence>
<dbReference type="CDD" id="cd00143">
    <property type="entry name" value="PP2Cc"/>
    <property type="match status" value="1"/>
</dbReference>
<dbReference type="GO" id="GO:0046872">
    <property type="term" value="F:metal ion binding"/>
    <property type="evidence" value="ECO:0007669"/>
    <property type="project" value="UniProtKB-KW"/>
</dbReference>
<dbReference type="InterPro" id="IPR001932">
    <property type="entry name" value="PPM-type_phosphatase-like_dom"/>
</dbReference>
<evidence type="ECO:0000313" key="7">
    <source>
        <dbReference type="EMBL" id="CAE0438621.1"/>
    </source>
</evidence>
<dbReference type="SMART" id="SM00332">
    <property type="entry name" value="PP2Cc"/>
    <property type="match status" value="1"/>
</dbReference>
<dbReference type="SUPFAM" id="SSF81606">
    <property type="entry name" value="PP2C-like"/>
    <property type="match status" value="1"/>
</dbReference>
<gene>
    <name evidence="7" type="ORF">ASTO00021_LOCUS8854</name>
    <name evidence="8" type="ORF">ASTO00021_LOCUS8855</name>
</gene>
<comment type="subcellular location">
    <subcellularLocation>
        <location evidence="1">Membrane</location>
        <topology evidence="1">Peripheral membrane protein</topology>
    </subcellularLocation>
</comment>
<comment type="similarity">
    <text evidence="5">Belongs to the PP2C family.</text>
</comment>
<reference evidence="7" key="1">
    <citation type="submission" date="2021-01" db="EMBL/GenBank/DDBJ databases">
        <authorList>
            <person name="Corre E."/>
            <person name="Pelletier E."/>
            <person name="Niang G."/>
            <person name="Scheremetjew M."/>
            <person name="Finn R."/>
            <person name="Kale V."/>
            <person name="Holt S."/>
            <person name="Cochrane G."/>
            <person name="Meng A."/>
            <person name="Brown T."/>
            <person name="Cohen L."/>
        </authorList>
    </citation>
    <scope>NUCLEOTIDE SEQUENCE</scope>
    <source>
        <strain evidence="7">GSBS06</strain>
    </source>
</reference>
<dbReference type="GO" id="GO:0016020">
    <property type="term" value="C:membrane"/>
    <property type="evidence" value="ECO:0007669"/>
    <property type="project" value="UniProtKB-SubCell"/>
</dbReference>
<dbReference type="PANTHER" id="PTHR47992">
    <property type="entry name" value="PROTEIN PHOSPHATASE"/>
    <property type="match status" value="1"/>
</dbReference>
<protein>
    <recommendedName>
        <fullName evidence="6">PPM-type phosphatase domain-containing protein</fullName>
    </recommendedName>
</protein>
<keyword evidence="3 5" id="KW-0378">Hydrolase</keyword>
<dbReference type="EMBL" id="HBIN01011796">
    <property type="protein sequence ID" value="CAE0438621.1"/>
    <property type="molecule type" value="Transcribed_RNA"/>
</dbReference>
<proteinExistence type="inferred from homology"/>
<dbReference type="AlphaFoldDB" id="A0A6S8CXC5"/>
<dbReference type="Gene3D" id="3.60.40.10">
    <property type="entry name" value="PPM-type phosphatase domain"/>
    <property type="match status" value="1"/>
</dbReference>
<dbReference type="InterPro" id="IPR000222">
    <property type="entry name" value="PP2C_BS"/>
</dbReference>
<keyword evidence="4 5" id="KW-0904">Protein phosphatase</keyword>
<evidence type="ECO:0000256" key="5">
    <source>
        <dbReference type="RuleBase" id="RU003465"/>
    </source>
</evidence>
<dbReference type="EMBL" id="HBIN01011797">
    <property type="protein sequence ID" value="CAE0438622.1"/>
    <property type="molecule type" value="Transcribed_RNA"/>
</dbReference>
<dbReference type="PROSITE" id="PS01032">
    <property type="entry name" value="PPM_1"/>
    <property type="match status" value="1"/>
</dbReference>
<feature type="domain" description="PPM-type phosphatase" evidence="6">
    <location>
        <begin position="28"/>
        <end position="321"/>
    </location>
</feature>
<evidence type="ECO:0000256" key="4">
    <source>
        <dbReference type="ARBA" id="ARBA00022912"/>
    </source>
</evidence>